<comment type="caution">
    <text evidence="1">The sequence shown here is derived from an EMBL/GenBank/DDBJ whole genome shotgun (WGS) entry which is preliminary data.</text>
</comment>
<dbReference type="AlphaFoldDB" id="A0A0W8CVT2"/>
<dbReference type="EMBL" id="LNFP01001026">
    <property type="protein sequence ID" value="KUF88120.1"/>
    <property type="molecule type" value="Genomic_DNA"/>
</dbReference>
<reference evidence="1 2" key="1">
    <citation type="submission" date="2015-11" db="EMBL/GenBank/DDBJ databases">
        <title>Genomes and virulence difference between two physiological races of Phytophthora nicotianae.</title>
        <authorList>
            <person name="Liu H."/>
            <person name="Ma X."/>
            <person name="Yu H."/>
            <person name="Fang D."/>
            <person name="Li Y."/>
            <person name="Wang X."/>
            <person name="Wang W."/>
            <person name="Dong Y."/>
            <person name="Xiao B."/>
        </authorList>
    </citation>
    <scope>NUCLEOTIDE SEQUENCE [LARGE SCALE GENOMIC DNA]</scope>
    <source>
        <strain evidence="2">race 1</strain>
    </source>
</reference>
<name>A0A0W8CVT2_PHYNI</name>
<evidence type="ECO:0000313" key="2">
    <source>
        <dbReference type="Proteomes" id="UP000054636"/>
    </source>
</evidence>
<gene>
    <name evidence="1" type="ORF">AM588_10001716</name>
</gene>
<organism evidence="1 2">
    <name type="scientific">Phytophthora nicotianae</name>
    <name type="common">Potato buckeye rot agent</name>
    <name type="synonym">Phytophthora parasitica</name>
    <dbReference type="NCBI Taxonomy" id="4792"/>
    <lineage>
        <taxon>Eukaryota</taxon>
        <taxon>Sar</taxon>
        <taxon>Stramenopiles</taxon>
        <taxon>Oomycota</taxon>
        <taxon>Peronosporomycetes</taxon>
        <taxon>Peronosporales</taxon>
        <taxon>Peronosporaceae</taxon>
        <taxon>Phytophthora</taxon>
    </lineage>
</organism>
<dbReference type="Proteomes" id="UP000054636">
    <property type="component" value="Unassembled WGS sequence"/>
</dbReference>
<accession>A0A0W8CVT2</accession>
<sequence length="120" mass="13877">MAHTFPGPLTYHYVFLERVAQWELPDGRKKLGLSMNVIGSTVSRLSNTDVRTHEPNPIKWAKEGWASVTITEVDATTVDVVYDQWARCESKLHADYVVAQWAQFLVRWEQIVAPFRFLTR</sequence>
<protein>
    <submittedName>
        <fullName evidence="1">Uncharacterized protein</fullName>
    </submittedName>
</protein>
<evidence type="ECO:0000313" key="1">
    <source>
        <dbReference type="EMBL" id="KUF88120.1"/>
    </source>
</evidence>
<proteinExistence type="predicted"/>